<keyword evidence="4" id="KW-0597">Phosphoprotein</keyword>
<keyword evidence="8" id="KW-0472">Membrane</keyword>
<dbReference type="AlphaFoldDB" id="A0A0D6EW47"/>
<dbReference type="HOGENOM" id="CLU_045360_1_0_4"/>
<dbReference type="InterPro" id="IPR036890">
    <property type="entry name" value="HATPase_C_sf"/>
</dbReference>
<dbReference type="PROSITE" id="PS50109">
    <property type="entry name" value="HIS_KIN"/>
    <property type="match status" value="1"/>
</dbReference>
<keyword evidence="7" id="KW-0902">Two-component regulatory system</keyword>
<sequence length="453" mass="51443">MSLKLRLILIINAVLLLILVLGSILAIDMAKKNVRAEVASSEKLTLYLFEIGVLKNPKYYSIESEYKPLNLQTLVHMRHLKIEFYNLEGKLIESNISDTRTQTMDQAPPWFVNFMGLISDPWQPKRLPVEILGQPKGTIIITPDPSYEFGEIWNQLTGIFYLAGTFFILTNILVAWIVFRALSPVEFILQALTQLELGNLKVKMPDLKTPELSVISSKFNHMVKTLRLSVEQNHKLSQKLIRVQEEEKKSLARDLHDEFGQSLTAIHADAAVLKNLATKEYPKIKPSAHAISDLSKHLMNLVGGMLNQLKLGVLNELGLEEGLIDLIRSWKVRHPKIRLDYQVDLKGLPRITETLSITAYRIIQECLTNISRHAKAKHVDIKIQFVKKNVSSKMIDIHVQDDGVGFKKSHRDGFGLSGMRERIHEVNGSIKIKSEVHQGVSLDIQLPLKRIPK</sequence>
<evidence type="ECO:0000256" key="5">
    <source>
        <dbReference type="ARBA" id="ARBA00022679"/>
    </source>
</evidence>
<keyword evidence="6 11" id="KW-0418">Kinase</keyword>
<protein>
    <recommendedName>
        <fullName evidence="3">histidine kinase</fullName>
        <ecNumber evidence="3">2.7.13.3</ecNumber>
    </recommendedName>
</protein>
<feature type="transmembrane region" description="Helical" evidence="8">
    <location>
        <begin position="6"/>
        <end position="27"/>
    </location>
</feature>
<dbReference type="PROSITE" id="PS50885">
    <property type="entry name" value="HAMP"/>
    <property type="match status" value="1"/>
</dbReference>
<dbReference type="PANTHER" id="PTHR24421">
    <property type="entry name" value="NITRATE/NITRITE SENSOR PROTEIN NARX-RELATED"/>
    <property type="match status" value="1"/>
</dbReference>
<evidence type="ECO:0000313" key="11">
    <source>
        <dbReference type="EMBL" id="CEZ19837.1"/>
    </source>
</evidence>
<dbReference type="KEGG" id="mbat:BN1208_0953"/>
<evidence type="ECO:0000259" key="9">
    <source>
        <dbReference type="PROSITE" id="PS50109"/>
    </source>
</evidence>
<dbReference type="Pfam" id="PF02518">
    <property type="entry name" value="HATPase_c"/>
    <property type="match status" value="1"/>
</dbReference>
<evidence type="ECO:0000256" key="4">
    <source>
        <dbReference type="ARBA" id="ARBA00022553"/>
    </source>
</evidence>
<keyword evidence="8" id="KW-0812">Transmembrane</keyword>
<organism evidence="11 12">
    <name type="scientific">Candidatus Methylopumilus planktonicus</name>
    <dbReference type="NCBI Taxonomy" id="1581557"/>
    <lineage>
        <taxon>Bacteria</taxon>
        <taxon>Pseudomonadati</taxon>
        <taxon>Pseudomonadota</taxon>
        <taxon>Betaproteobacteria</taxon>
        <taxon>Nitrosomonadales</taxon>
        <taxon>Methylophilaceae</taxon>
        <taxon>Candidatus Methylopumilus</taxon>
    </lineage>
</organism>
<dbReference type="RefSeq" id="WP_046488367.1">
    <property type="nucleotide sequence ID" value="NZ_LN827929.1"/>
</dbReference>
<dbReference type="EC" id="2.7.13.3" evidence="3"/>
<dbReference type="InterPro" id="IPR011712">
    <property type="entry name" value="Sig_transdc_His_kin_sub3_dim/P"/>
</dbReference>
<dbReference type="Gene3D" id="3.30.565.10">
    <property type="entry name" value="Histidine kinase-like ATPase, C-terminal domain"/>
    <property type="match status" value="1"/>
</dbReference>
<dbReference type="Gene3D" id="6.10.340.10">
    <property type="match status" value="1"/>
</dbReference>
<dbReference type="SMART" id="SM00387">
    <property type="entry name" value="HATPase_c"/>
    <property type="match status" value="1"/>
</dbReference>
<comment type="subcellular location">
    <subcellularLocation>
        <location evidence="2">Membrane</location>
    </subcellularLocation>
</comment>
<evidence type="ECO:0000256" key="6">
    <source>
        <dbReference type="ARBA" id="ARBA00022777"/>
    </source>
</evidence>
<reference evidence="12" key="1">
    <citation type="submission" date="2014-12" db="EMBL/GenBank/DDBJ databases">
        <authorList>
            <person name="Salcher M.M."/>
        </authorList>
    </citation>
    <scope>NUCLEOTIDE SEQUENCE [LARGE SCALE GENOMIC DNA]</scope>
    <source>
        <strain evidence="12">MMS-10A-171</strain>
    </source>
</reference>
<proteinExistence type="predicted"/>
<dbReference type="GO" id="GO:0000155">
    <property type="term" value="F:phosphorelay sensor kinase activity"/>
    <property type="evidence" value="ECO:0007669"/>
    <property type="project" value="InterPro"/>
</dbReference>
<feature type="domain" description="HAMP" evidence="10">
    <location>
        <begin position="179"/>
        <end position="231"/>
    </location>
</feature>
<evidence type="ECO:0000256" key="7">
    <source>
        <dbReference type="ARBA" id="ARBA00023012"/>
    </source>
</evidence>
<dbReference type="OrthoDB" id="9813412at2"/>
<dbReference type="InterPro" id="IPR050482">
    <property type="entry name" value="Sensor_HK_TwoCompSys"/>
</dbReference>
<dbReference type="InterPro" id="IPR003660">
    <property type="entry name" value="HAMP_dom"/>
</dbReference>
<dbReference type="EMBL" id="LN827929">
    <property type="protein sequence ID" value="CEZ19837.1"/>
    <property type="molecule type" value="Genomic_DNA"/>
</dbReference>
<dbReference type="Pfam" id="PF07730">
    <property type="entry name" value="HisKA_3"/>
    <property type="match status" value="1"/>
</dbReference>
<evidence type="ECO:0000256" key="8">
    <source>
        <dbReference type="SAM" id="Phobius"/>
    </source>
</evidence>
<keyword evidence="5" id="KW-0808">Transferase</keyword>
<evidence type="ECO:0000259" key="10">
    <source>
        <dbReference type="PROSITE" id="PS50885"/>
    </source>
</evidence>
<accession>A0A0D6EW47</accession>
<feature type="transmembrane region" description="Helical" evidence="8">
    <location>
        <begin position="159"/>
        <end position="179"/>
    </location>
</feature>
<evidence type="ECO:0000256" key="1">
    <source>
        <dbReference type="ARBA" id="ARBA00000085"/>
    </source>
</evidence>
<evidence type="ECO:0000256" key="3">
    <source>
        <dbReference type="ARBA" id="ARBA00012438"/>
    </source>
</evidence>
<feature type="domain" description="Histidine kinase" evidence="9">
    <location>
        <begin position="254"/>
        <end position="450"/>
    </location>
</feature>
<keyword evidence="8" id="KW-1133">Transmembrane helix</keyword>
<dbReference type="Gene3D" id="1.20.5.1930">
    <property type="match status" value="1"/>
</dbReference>
<name>A0A0D6EW47_9PROT</name>
<dbReference type="InterPro" id="IPR005467">
    <property type="entry name" value="His_kinase_dom"/>
</dbReference>
<dbReference type="STRING" id="1581557.BN1208_0953"/>
<comment type="catalytic activity">
    <reaction evidence="1">
        <text>ATP + protein L-histidine = ADP + protein N-phospho-L-histidine.</text>
        <dbReference type="EC" id="2.7.13.3"/>
    </reaction>
</comment>
<dbReference type="GO" id="GO:0046983">
    <property type="term" value="F:protein dimerization activity"/>
    <property type="evidence" value="ECO:0007669"/>
    <property type="project" value="InterPro"/>
</dbReference>
<evidence type="ECO:0000256" key="2">
    <source>
        <dbReference type="ARBA" id="ARBA00004370"/>
    </source>
</evidence>
<dbReference type="Proteomes" id="UP000064007">
    <property type="component" value="Chromosome 1"/>
</dbReference>
<evidence type="ECO:0000313" key="12">
    <source>
        <dbReference type="Proteomes" id="UP000064007"/>
    </source>
</evidence>
<dbReference type="GO" id="GO:0016020">
    <property type="term" value="C:membrane"/>
    <property type="evidence" value="ECO:0007669"/>
    <property type="project" value="UniProtKB-SubCell"/>
</dbReference>
<dbReference type="InterPro" id="IPR003594">
    <property type="entry name" value="HATPase_dom"/>
</dbReference>
<keyword evidence="12" id="KW-1185">Reference proteome</keyword>
<dbReference type="SUPFAM" id="SSF55874">
    <property type="entry name" value="ATPase domain of HSP90 chaperone/DNA topoisomerase II/histidine kinase"/>
    <property type="match status" value="1"/>
</dbReference>
<dbReference type="PANTHER" id="PTHR24421:SF58">
    <property type="entry name" value="SIGNAL TRANSDUCTION HISTIDINE-PROTEIN KINASE_PHOSPHATASE UHPB"/>
    <property type="match status" value="1"/>
</dbReference>
<gene>
    <name evidence="11" type="ORF">BN1208_0953</name>
</gene>
<dbReference type="CDD" id="cd16917">
    <property type="entry name" value="HATPase_UhpB-NarQ-NarX-like"/>
    <property type="match status" value="1"/>
</dbReference>